<protein>
    <submittedName>
        <fullName evidence="3">Ig-like domain repeat protein</fullName>
    </submittedName>
</protein>
<evidence type="ECO:0000313" key="3">
    <source>
        <dbReference type="EMBL" id="AYF77293.1"/>
    </source>
</evidence>
<keyword evidence="4" id="KW-1185">Reference proteome</keyword>
<feature type="region of interest" description="Disordered" evidence="1">
    <location>
        <begin position="636"/>
        <end position="664"/>
    </location>
</feature>
<dbReference type="EMBL" id="CP032568">
    <property type="protein sequence ID" value="AYF77293.1"/>
    <property type="molecule type" value="Genomic_DNA"/>
</dbReference>
<dbReference type="InterPro" id="IPR058694">
    <property type="entry name" value="Fn3_SaeA_4th"/>
</dbReference>
<dbReference type="KEGG" id="nyu:D7D52_29625"/>
<sequence>MHDFDPNDYRKRVLAAVERRGGLAESDAFELYDIPLAEAATLSDGEVEARIAQVWALWQKLRDHPKFRVLAGLLVDAHPRLSEPLLHTGSRLAEAERVRQLRGRRDAERYEMLDIAIERLVQRHGGIPAAKIAGLEDIGRMGGLTVPEIAAHIRRHRIIDESPTPAPAPVAAVLSVERRRQIRTLLAEYERLLPDYPAPTLLALLRLDFTAAHRTAEIRLRAEALRARTRELPPGRVRVVLDELLVHIADVLEPGGDQVDAYLQAVVDAVTDQLRPQVRAAVLVEDLLVAADFDYLLGEAITAGLDRATAERVLTTLTDELGTVIEGREHLAEPEGRSGRSDSGTTTSGPPGGRRGGERASGGAPDPAHWQRTPYGTYTGDDPGTRDTTTGSAATGTRAGRPWEAALRAARGALRAGRPTEAAGFVEDARRGLGTDAAGATSVRAVAEEVERVLGEAAVHWRAAVSACAGKRFVEALNEHLDFLERRAADVPNPDARGDSRASLTGRARAAVIEAGRMFERAPAAPPDARLAAVLAVLEVCADHAEALAALAQSQVSAPGQVTASRKADGTVVISWAASPTGNVEYRVTRLLVDGSWRVVGRTRGTALEDGGAEAGPVPVYGVVASISGRASAMIRSDGAPQRSADGEQAGRAVEEQPSGMPTVRGLAERGGLLVFDWPTGLTEVMVVARPDAPPIDPQDPAARRWKITNMRYELDGGVRIPVEIPRPCHLAVASCRREPTGTLTVAAGFAAAARMHWTR</sequence>
<dbReference type="RefSeq" id="WP_120741615.1">
    <property type="nucleotide sequence ID" value="NZ_CP032568.1"/>
</dbReference>
<evidence type="ECO:0000259" key="2">
    <source>
        <dbReference type="Pfam" id="PF25835"/>
    </source>
</evidence>
<proteinExistence type="predicted"/>
<feature type="domain" description="SaeA fourth Fn3-like" evidence="2">
    <location>
        <begin position="673"/>
        <end position="735"/>
    </location>
</feature>
<dbReference type="Proteomes" id="UP000267164">
    <property type="component" value="Chromosome"/>
</dbReference>
<feature type="compositionally biased region" description="Low complexity" evidence="1">
    <location>
        <begin position="373"/>
        <end position="403"/>
    </location>
</feature>
<evidence type="ECO:0000313" key="4">
    <source>
        <dbReference type="Proteomes" id="UP000267164"/>
    </source>
</evidence>
<feature type="compositionally biased region" description="Basic and acidic residues" evidence="1">
    <location>
        <begin position="326"/>
        <end position="340"/>
    </location>
</feature>
<dbReference type="Pfam" id="PF25835">
    <property type="entry name" value="Fn3_SaeA_5th"/>
    <property type="match status" value="1"/>
</dbReference>
<name>A0A386ZJ67_9NOCA</name>
<feature type="region of interest" description="Disordered" evidence="1">
    <location>
        <begin position="325"/>
        <end position="403"/>
    </location>
</feature>
<accession>A0A386ZJ67</accession>
<dbReference type="AlphaFoldDB" id="A0A386ZJ67"/>
<evidence type="ECO:0000256" key="1">
    <source>
        <dbReference type="SAM" id="MobiDB-lite"/>
    </source>
</evidence>
<reference evidence="3 4" key="1">
    <citation type="submission" date="2018-09" db="EMBL/GenBank/DDBJ databases">
        <title>Nocardia yunnanensis sp. nov., an actinomycete isolated from a soil sample.</title>
        <authorList>
            <person name="Zhang J."/>
        </authorList>
    </citation>
    <scope>NUCLEOTIDE SEQUENCE [LARGE SCALE GENOMIC DNA]</scope>
    <source>
        <strain evidence="3 4">CFHS0054</strain>
    </source>
</reference>
<gene>
    <name evidence="3" type="ORF">D7D52_29625</name>
</gene>
<organism evidence="3 4">
    <name type="scientific">Nocardia yunnanensis</name>
    <dbReference type="NCBI Taxonomy" id="2382165"/>
    <lineage>
        <taxon>Bacteria</taxon>
        <taxon>Bacillati</taxon>
        <taxon>Actinomycetota</taxon>
        <taxon>Actinomycetes</taxon>
        <taxon>Mycobacteriales</taxon>
        <taxon>Nocardiaceae</taxon>
        <taxon>Nocardia</taxon>
    </lineage>
</organism>
<dbReference type="OrthoDB" id="3218246at2"/>